<dbReference type="eggNOG" id="COG0329">
    <property type="taxonomic scope" value="Bacteria"/>
</dbReference>
<name>A0A0T6LWZ2_WENVI</name>
<keyword evidence="3" id="KW-1185">Reference proteome</keyword>
<comment type="caution">
    <text evidence="2">The sequence shown here is derived from an EMBL/GenBank/DDBJ whole genome shotgun (WGS) entry which is preliminary data.</text>
</comment>
<dbReference type="Gene3D" id="3.20.20.70">
    <property type="entry name" value="Aldolase class I"/>
    <property type="match status" value="1"/>
</dbReference>
<dbReference type="STRING" id="76728.AQ490_16330"/>
<dbReference type="AlphaFoldDB" id="A0A0T6LWZ2"/>
<sequence length="356" mass="37821">MTTASSPAAASPPAATPLDLLSAGTAIPAHPLALDAGRKLDERRQRALTRYYLASGAGGVAVAVHTTQFEIREPSVGLLGPVLELAAETVRAEADRPVVKVAGVCGYTAQAVAEAELAASFGYDAVLLSPKAPGADEKGLLERARAVGEVLPVIGFYLQEAVGGTYLSPSFWSALADLPTTVAIKTAPFDRYRTADVIRAVGAADRADEVALYTGNDDDIIGDLLTPYRTPGGLRWFAGGLLGQWAVWTGSAVTLLADVRRARAGDQEALLRCLTRKPQMTDANSAVFDVRGAFRGCIAGVHEVLRRQGLLEGIWCLDPDETLSPGQAEELTRVSAAYPWLADDAFVREHLDDWLR</sequence>
<dbReference type="PANTHER" id="PTHR12128">
    <property type="entry name" value="DIHYDRODIPICOLINATE SYNTHASE"/>
    <property type="match status" value="1"/>
</dbReference>
<keyword evidence="1" id="KW-0456">Lyase</keyword>
<gene>
    <name evidence="2" type="ORF">AQ490_16330</name>
</gene>
<dbReference type="GO" id="GO:0008840">
    <property type="term" value="F:4-hydroxy-tetrahydrodipicolinate synthase activity"/>
    <property type="evidence" value="ECO:0007669"/>
    <property type="project" value="TreeGrafter"/>
</dbReference>
<organism evidence="2 3">
    <name type="scientific">Wenjunlia vitaminophila</name>
    <name type="common">Streptomyces vitaminophilus</name>
    <dbReference type="NCBI Taxonomy" id="76728"/>
    <lineage>
        <taxon>Bacteria</taxon>
        <taxon>Bacillati</taxon>
        <taxon>Actinomycetota</taxon>
        <taxon>Actinomycetes</taxon>
        <taxon>Kitasatosporales</taxon>
        <taxon>Streptomycetaceae</taxon>
        <taxon>Wenjunlia</taxon>
    </lineage>
</organism>
<protein>
    <submittedName>
        <fullName evidence="2">Dihydrodipicolinate synthetase</fullName>
    </submittedName>
</protein>
<accession>A0A0T6LWZ2</accession>
<evidence type="ECO:0000256" key="1">
    <source>
        <dbReference type="ARBA" id="ARBA00023239"/>
    </source>
</evidence>
<dbReference type="Proteomes" id="UP000050867">
    <property type="component" value="Unassembled WGS sequence"/>
</dbReference>
<dbReference type="PANTHER" id="PTHR12128:SF51">
    <property type="entry name" value="BLL4205 PROTEIN"/>
    <property type="match status" value="1"/>
</dbReference>
<dbReference type="SMART" id="SM01130">
    <property type="entry name" value="DHDPS"/>
    <property type="match status" value="1"/>
</dbReference>
<evidence type="ECO:0000313" key="2">
    <source>
        <dbReference type="EMBL" id="KRV50622.1"/>
    </source>
</evidence>
<dbReference type="RefSeq" id="WP_018386888.1">
    <property type="nucleotide sequence ID" value="NZ_LLZU01000005.1"/>
</dbReference>
<dbReference type="OrthoDB" id="9770698at2"/>
<dbReference type="SUPFAM" id="SSF51569">
    <property type="entry name" value="Aldolase"/>
    <property type="match status" value="1"/>
</dbReference>
<dbReference type="InterPro" id="IPR002220">
    <property type="entry name" value="DapA-like"/>
</dbReference>
<dbReference type="EMBL" id="LLZU01000005">
    <property type="protein sequence ID" value="KRV50622.1"/>
    <property type="molecule type" value="Genomic_DNA"/>
</dbReference>
<evidence type="ECO:0000313" key="3">
    <source>
        <dbReference type="Proteomes" id="UP000050867"/>
    </source>
</evidence>
<proteinExistence type="predicted"/>
<dbReference type="InterPro" id="IPR013785">
    <property type="entry name" value="Aldolase_TIM"/>
</dbReference>
<reference evidence="2 3" key="1">
    <citation type="submission" date="2015-10" db="EMBL/GenBank/DDBJ databases">
        <title>Draft genome sequence of pyrrolomycin-producing Streptomyces vitaminophilus.</title>
        <authorList>
            <person name="Graham D.E."/>
            <person name="Mahan K.M."/>
            <person name="Klingeman D.M."/>
            <person name="Hettich R.L."/>
            <person name="Parry R.J."/>
        </authorList>
    </citation>
    <scope>NUCLEOTIDE SEQUENCE [LARGE SCALE GENOMIC DNA]</scope>
    <source>
        <strain evidence="2 3">ATCC 31673</strain>
    </source>
</reference>